<reference evidence="1" key="2">
    <citation type="journal article" date="2015" name="Data Brief">
        <title>Shoot transcriptome of the giant reed, Arundo donax.</title>
        <authorList>
            <person name="Barrero R.A."/>
            <person name="Guerrero F.D."/>
            <person name="Moolhuijzen P."/>
            <person name="Goolsby J.A."/>
            <person name="Tidwell J."/>
            <person name="Bellgard S.E."/>
            <person name="Bellgard M.I."/>
        </authorList>
    </citation>
    <scope>NUCLEOTIDE SEQUENCE</scope>
    <source>
        <tissue evidence="1">Shoot tissue taken approximately 20 cm above the soil surface</tissue>
    </source>
</reference>
<organism evidence="1">
    <name type="scientific">Arundo donax</name>
    <name type="common">Giant reed</name>
    <name type="synonym">Donax arundinaceus</name>
    <dbReference type="NCBI Taxonomy" id="35708"/>
    <lineage>
        <taxon>Eukaryota</taxon>
        <taxon>Viridiplantae</taxon>
        <taxon>Streptophyta</taxon>
        <taxon>Embryophyta</taxon>
        <taxon>Tracheophyta</taxon>
        <taxon>Spermatophyta</taxon>
        <taxon>Magnoliopsida</taxon>
        <taxon>Liliopsida</taxon>
        <taxon>Poales</taxon>
        <taxon>Poaceae</taxon>
        <taxon>PACMAD clade</taxon>
        <taxon>Arundinoideae</taxon>
        <taxon>Arundineae</taxon>
        <taxon>Arundo</taxon>
    </lineage>
</organism>
<protein>
    <submittedName>
        <fullName evidence="1">Uncharacterized protein</fullName>
    </submittedName>
</protein>
<dbReference type="EMBL" id="GBRH01269202">
    <property type="protein sequence ID" value="JAD28693.1"/>
    <property type="molecule type" value="Transcribed_RNA"/>
</dbReference>
<evidence type="ECO:0000313" key="1">
    <source>
        <dbReference type="EMBL" id="JAD28693.1"/>
    </source>
</evidence>
<proteinExistence type="predicted"/>
<sequence>MQVQHVLWYGNCYSDDQIILLCHFSSHHPVEALHRGFDVWGAAVGT</sequence>
<dbReference type="AlphaFoldDB" id="A0A0A8YTC6"/>
<accession>A0A0A8YTC6</accession>
<name>A0A0A8YTC6_ARUDO</name>
<reference evidence="1" key="1">
    <citation type="submission" date="2014-09" db="EMBL/GenBank/DDBJ databases">
        <authorList>
            <person name="Magalhaes I.L.F."/>
            <person name="Oliveira U."/>
            <person name="Santos F.R."/>
            <person name="Vidigal T.H.D.A."/>
            <person name="Brescovit A.D."/>
            <person name="Santos A.J."/>
        </authorList>
    </citation>
    <scope>NUCLEOTIDE SEQUENCE</scope>
    <source>
        <tissue evidence="1">Shoot tissue taken approximately 20 cm above the soil surface</tissue>
    </source>
</reference>